<reference evidence="1 2" key="1">
    <citation type="submission" date="2016-09" db="EMBL/GenBank/DDBJ databases">
        <title>Genome Sequence of the Lactobacillus fermentum strain NCC2970 (CNCM I-5068).</title>
        <authorList>
            <person name="Barretto C."/>
            <person name="Ngom-Bru C."/>
            <person name="Genevaz A."/>
            <person name="Fournier C."/>
            <person name="Moine D."/>
            <person name="Kassam M."/>
            <person name="Iltis A."/>
            <person name="Sagory-Zalkind P."/>
            <person name="Faucherand G."/>
            <person name="Descombes P."/>
            <person name="Duboux S."/>
        </authorList>
    </citation>
    <scope>NUCLEOTIDE SEQUENCE [LARGE SCALE GENOMIC DNA]</scope>
    <source>
        <strain evidence="1 2">NCC2970</strain>
    </source>
</reference>
<dbReference type="AlphaFoldDB" id="A0A1D7ZW21"/>
<dbReference type="Proteomes" id="UP000094714">
    <property type="component" value="Chromosome"/>
</dbReference>
<sequence length="53" mass="6119">MSRVDVPLKPFSKNNLVAVRKIAFRVLANCSARFISFPFLNCLVPYHYVFTNN</sequence>
<organism evidence="1 2">
    <name type="scientific">Limosilactobacillus fermentum</name>
    <name type="common">Lactobacillus fermentum</name>
    <dbReference type="NCBI Taxonomy" id="1613"/>
    <lineage>
        <taxon>Bacteria</taxon>
        <taxon>Bacillati</taxon>
        <taxon>Bacillota</taxon>
        <taxon>Bacilli</taxon>
        <taxon>Lactobacillales</taxon>
        <taxon>Lactobacillaceae</taxon>
        <taxon>Limosilactobacillus</taxon>
    </lineage>
</organism>
<dbReference type="EMBL" id="CP017151">
    <property type="protein sequence ID" value="AOR74012.1"/>
    <property type="molecule type" value="Genomic_DNA"/>
</dbReference>
<evidence type="ECO:0000313" key="1">
    <source>
        <dbReference type="EMBL" id="AOR74012.1"/>
    </source>
</evidence>
<proteinExistence type="predicted"/>
<name>A0A1D7ZW21_LIMFE</name>
<protein>
    <submittedName>
        <fullName evidence="1">Uncharacterized protein</fullName>
    </submittedName>
</protein>
<gene>
    <name evidence="1" type="ORF">LACFE_CDS0543</name>
</gene>
<accession>A0A1D7ZW21</accession>
<evidence type="ECO:0000313" key="2">
    <source>
        <dbReference type="Proteomes" id="UP000094714"/>
    </source>
</evidence>